<evidence type="ECO:0000313" key="2">
    <source>
        <dbReference type="Proteomes" id="UP000785679"/>
    </source>
</evidence>
<name>A0A8J8NGH2_HALGN</name>
<keyword evidence="2" id="KW-1185">Reference proteome</keyword>
<dbReference type="AlphaFoldDB" id="A0A8J8NGH2"/>
<proteinExistence type="predicted"/>
<sequence>MIVNQCIFFMIRLNMNHWDSEPSSLKILHLYHLIHNNRNHMIQLLSFLNNYYNDSFNNIRSLKCHIHNLLDNQLGISLFKILVDNIHRNINQTIQLSRQVSYLKMKVVKLGLIGFFIKLLYFQDRAPNQFLILQSLILRFINIL</sequence>
<gene>
    <name evidence="1" type="ORF">FGO68_gene7751</name>
</gene>
<dbReference type="Proteomes" id="UP000785679">
    <property type="component" value="Unassembled WGS sequence"/>
</dbReference>
<dbReference type="EMBL" id="RRYP01016836">
    <property type="protein sequence ID" value="TNV74562.1"/>
    <property type="molecule type" value="Genomic_DNA"/>
</dbReference>
<organism evidence="1 2">
    <name type="scientific">Halteria grandinella</name>
    <dbReference type="NCBI Taxonomy" id="5974"/>
    <lineage>
        <taxon>Eukaryota</taxon>
        <taxon>Sar</taxon>
        <taxon>Alveolata</taxon>
        <taxon>Ciliophora</taxon>
        <taxon>Intramacronucleata</taxon>
        <taxon>Spirotrichea</taxon>
        <taxon>Stichotrichia</taxon>
        <taxon>Sporadotrichida</taxon>
        <taxon>Halteriidae</taxon>
        <taxon>Halteria</taxon>
    </lineage>
</organism>
<accession>A0A8J8NGH2</accession>
<comment type="caution">
    <text evidence="1">The sequence shown here is derived from an EMBL/GenBank/DDBJ whole genome shotgun (WGS) entry which is preliminary data.</text>
</comment>
<evidence type="ECO:0000313" key="1">
    <source>
        <dbReference type="EMBL" id="TNV74562.1"/>
    </source>
</evidence>
<reference evidence="1" key="1">
    <citation type="submission" date="2019-06" db="EMBL/GenBank/DDBJ databases">
        <authorList>
            <person name="Zheng W."/>
        </authorList>
    </citation>
    <scope>NUCLEOTIDE SEQUENCE</scope>
    <source>
        <strain evidence="1">QDHG01</strain>
    </source>
</reference>
<protein>
    <submittedName>
        <fullName evidence="1">Uncharacterized protein</fullName>
    </submittedName>
</protein>